<reference evidence="3 4" key="1">
    <citation type="submission" date="2017-09" db="EMBL/GenBank/DDBJ databases">
        <authorList>
            <person name="Ehlers B."/>
            <person name="Leendertz F.H."/>
        </authorList>
    </citation>
    <scope>NUCLEOTIDE SEQUENCE [LARGE SCALE GENOMIC DNA]</scope>
    <source>
        <strain evidence="3 4">DSM 46844</strain>
    </source>
</reference>
<sequence>MSAAAGLPPEPRSPRSGTPSEPRGPRAGTAARRAPARVPSAPATGERAAAERTSSATAARARSTTAARPPRAPTQSTAAPTSTPAPARNHTAPVRVGSLRARPPRASAAGPAARPAPAPPGTRARRGALSTRRGPLVLLVVGMLVATALGLLILNTAIAVNSLKATQLAAANADRAQEVERLEQQVIAGGTSAALAAAATAEGLVPAGSAGYLVVGEDGTVTLRGEPVPAEVPAPPPEPGAGG</sequence>
<protein>
    <recommendedName>
        <fullName evidence="5">Cell division protein FtsL</fullName>
    </recommendedName>
</protein>
<keyword evidence="2" id="KW-1133">Transmembrane helix</keyword>
<evidence type="ECO:0008006" key="5">
    <source>
        <dbReference type="Google" id="ProtNLM"/>
    </source>
</evidence>
<feature type="compositionally biased region" description="Low complexity" evidence="1">
    <location>
        <begin position="25"/>
        <end position="44"/>
    </location>
</feature>
<name>A0A285E7G7_9ACTN</name>
<feature type="region of interest" description="Disordered" evidence="1">
    <location>
        <begin position="1"/>
        <end position="128"/>
    </location>
</feature>
<dbReference type="EMBL" id="OBDO01000001">
    <property type="protein sequence ID" value="SNX95042.1"/>
    <property type="molecule type" value="Genomic_DNA"/>
</dbReference>
<evidence type="ECO:0000256" key="2">
    <source>
        <dbReference type="SAM" id="Phobius"/>
    </source>
</evidence>
<dbReference type="OrthoDB" id="5194285at2"/>
<keyword evidence="2" id="KW-0472">Membrane</keyword>
<keyword evidence="2" id="KW-0812">Transmembrane</keyword>
<dbReference type="RefSeq" id="WP_097204595.1">
    <property type="nucleotide sequence ID" value="NZ_JACHXB010000001.1"/>
</dbReference>
<evidence type="ECO:0000313" key="3">
    <source>
        <dbReference type="EMBL" id="SNX95042.1"/>
    </source>
</evidence>
<dbReference type="Proteomes" id="UP000219514">
    <property type="component" value="Unassembled WGS sequence"/>
</dbReference>
<evidence type="ECO:0000256" key="1">
    <source>
        <dbReference type="SAM" id="MobiDB-lite"/>
    </source>
</evidence>
<keyword evidence="4" id="KW-1185">Reference proteome</keyword>
<accession>A0A285E7G7</accession>
<feature type="compositionally biased region" description="Low complexity" evidence="1">
    <location>
        <begin position="51"/>
        <end position="88"/>
    </location>
</feature>
<proteinExistence type="predicted"/>
<gene>
    <name evidence="3" type="ORF">SAMN06893097_101845</name>
</gene>
<evidence type="ECO:0000313" key="4">
    <source>
        <dbReference type="Proteomes" id="UP000219514"/>
    </source>
</evidence>
<feature type="compositionally biased region" description="Low complexity" evidence="1">
    <location>
        <begin position="100"/>
        <end position="113"/>
    </location>
</feature>
<dbReference type="AlphaFoldDB" id="A0A285E7G7"/>
<organism evidence="3 4">
    <name type="scientific">Geodermatophilus sabuli</name>
    <dbReference type="NCBI Taxonomy" id="1564158"/>
    <lineage>
        <taxon>Bacteria</taxon>
        <taxon>Bacillati</taxon>
        <taxon>Actinomycetota</taxon>
        <taxon>Actinomycetes</taxon>
        <taxon>Geodermatophilales</taxon>
        <taxon>Geodermatophilaceae</taxon>
        <taxon>Geodermatophilus</taxon>
    </lineage>
</organism>
<feature type="transmembrane region" description="Helical" evidence="2">
    <location>
        <begin position="136"/>
        <end position="158"/>
    </location>
</feature>